<organism evidence="3 4">
    <name type="scientific">Phialocephala subalpina</name>
    <dbReference type="NCBI Taxonomy" id="576137"/>
    <lineage>
        <taxon>Eukaryota</taxon>
        <taxon>Fungi</taxon>
        <taxon>Dikarya</taxon>
        <taxon>Ascomycota</taxon>
        <taxon>Pezizomycotina</taxon>
        <taxon>Leotiomycetes</taxon>
        <taxon>Helotiales</taxon>
        <taxon>Mollisiaceae</taxon>
        <taxon>Phialocephala</taxon>
        <taxon>Phialocephala fortinii species complex</taxon>
    </lineage>
</organism>
<reference evidence="3 4" key="1">
    <citation type="submission" date="2016-03" db="EMBL/GenBank/DDBJ databases">
        <authorList>
            <person name="Ploux O."/>
        </authorList>
    </citation>
    <scope>NUCLEOTIDE SEQUENCE [LARGE SCALE GENOMIC DNA]</scope>
    <source>
        <strain evidence="3 4">UAMH 11012</strain>
    </source>
</reference>
<dbReference type="EMBL" id="FJOG01000001">
    <property type="protein sequence ID" value="CZR50846.1"/>
    <property type="molecule type" value="Genomic_DNA"/>
</dbReference>
<dbReference type="Proteomes" id="UP000184330">
    <property type="component" value="Unassembled WGS sequence"/>
</dbReference>
<keyword evidence="2" id="KW-1133">Transmembrane helix</keyword>
<keyword evidence="2" id="KW-0472">Membrane</keyword>
<feature type="compositionally biased region" description="Basic and acidic residues" evidence="1">
    <location>
        <begin position="277"/>
        <end position="287"/>
    </location>
</feature>
<feature type="region of interest" description="Disordered" evidence="1">
    <location>
        <begin position="267"/>
        <end position="287"/>
    </location>
</feature>
<evidence type="ECO:0000256" key="2">
    <source>
        <dbReference type="SAM" id="Phobius"/>
    </source>
</evidence>
<evidence type="ECO:0000313" key="3">
    <source>
        <dbReference type="EMBL" id="CZR50846.1"/>
    </source>
</evidence>
<evidence type="ECO:0000256" key="1">
    <source>
        <dbReference type="SAM" id="MobiDB-lite"/>
    </source>
</evidence>
<feature type="transmembrane region" description="Helical" evidence="2">
    <location>
        <begin position="201"/>
        <end position="219"/>
    </location>
</feature>
<dbReference type="AlphaFoldDB" id="A0A1L7WDI5"/>
<gene>
    <name evidence="3" type="ORF">PAC_00720</name>
</gene>
<sequence>MAEFADINSPLYANISALLPVNISASDYASITKYLGVCKDFEPRKVDANSRVRLLTGYYYAYDWPVASLNNYIEVEQDGNCTKYDGVQSYSFDLHSILVQSLPPSVEGLAHPYRNITILNVATWQICWCIGAAFWPLVMVSLYLTLYGTRRLNGIALLLSLSLAKSPPTQGLFASIMCSLSFMLGNLLQLPCESWVHVSSFQYHLSLYFFIPVVFLTFCEWKLQQWTHYLDDIVIDRKPDGVSWWSHNPPPNTYVTDPEILLRPMGGNFNPQSQQDRAVESGMRLDS</sequence>
<proteinExistence type="predicted"/>
<name>A0A1L7WDI5_9HELO</name>
<keyword evidence="2" id="KW-0812">Transmembrane</keyword>
<feature type="transmembrane region" description="Helical" evidence="2">
    <location>
        <begin position="169"/>
        <end position="189"/>
    </location>
</feature>
<evidence type="ECO:0000313" key="4">
    <source>
        <dbReference type="Proteomes" id="UP000184330"/>
    </source>
</evidence>
<keyword evidence="4" id="KW-1185">Reference proteome</keyword>
<feature type="transmembrane region" description="Helical" evidence="2">
    <location>
        <begin position="122"/>
        <end position="148"/>
    </location>
</feature>
<accession>A0A1L7WDI5</accession>
<protein>
    <submittedName>
        <fullName evidence="3">Uncharacterized protein</fullName>
    </submittedName>
</protein>